<sequence length="916" mass="100664">MSSSRGFSRRLRLVGLSLLLLVSFAARLPQSPSPSFSSFSSFFTHVVSLPSASLPFAFLPLSAPCLSSGFWGLRGTEASKPPFPLAIEAGETGKRYQRQIQVASFLTDEDFRRLFQLTQAFEASTLPSELSAFVALRFFSPSFVPPAFASSPTMPRPLVNVLCQRVQSLLVSVVSAASPLSPLASPPLASRASPSPLPGEAAPLLTVAHLLQARRLMKCDFKIPRGVSARLADALVAPAPSGKSKEEREAQMRSWVAALLSIAEVEEADETEEHPEASQEIPVSSFLKTKMKNVQYLDLAQALLSSLERLRKETAQNKRPSVSDAWGKESREEALRHLRASAVLAVSRSFLPLLRSPATTRNSTFLQSVKRGLALLESELSAVVHLEGEETERSAKEIDSEDRTAEERDALRLGLLMQAYFNFAAIVETPEVASTAVAGFFQTLAGLGEAGLEAVLRFLKTVPLEEAEHATALLPLLNSVETAAHAGSFGVVQEKLRALQICDVWGRAMPPDALVHVALSLRATLDGEEDGDEEATATFARESSSPLSPNRCMFVTRDRRLDRATRVVYFLRRDNQNRKESRFLFLRERARRGEGVADEEPSDSLWPIVDIEATVVPVARDETETETEAETLFRTGTKQVHAKDTLLAKTHELRFTVQLATDWQTTGPRGSSTAARLEQVSLLLTLISADESAAESSSQVYSRLLSRQVVLPLVNAKKQKYQLQLSLDRQRLFPQVTGVYRFELLVADQTMKTPLRLNLFDQKLVFSRPLKLLQIPTGDGDRETKTILPFEQGIFPAPLLSWDHSPPPKQASFQAALVGAILCCLLPSLALWALWSLSAVDVPRKIGEPSTVQALFIGAIVVQGMIVALYFFCLAFLQLLPILAVWIAITSLIGYRALCQGRAQQLNECISLKKQT</sequence>
<feature type="transmembrane region" description="Helical" evidence="2">
    <location>
        <begin position="878"/>
        <end position="898"/>
    </location>
</feature>
<evidence type="ECO:0000313" key="4">
    <source>
        <dbReference type="EMBL" id="CEL68085.1"/>
    </source>
</evidence>
<feature type="transmembrane region" description="Helical" evidence="2">
    <location>
        <begin position="852"/>
        <end position="872"/>
    </location>
</feature>
<feature type="transmembrane region" description="Helical" evidence="2">
    <location>
        <begin position="815"/>
        <end position="840"/>
    </location>
</feature>
<dbReference type="EMBL" id="LN714484">
    <property type="protein sequence ID" value="CEL68085.1"/>
    <property type="molecule type" value="Genomic_DNA"/>
</dbReference>
<feature type="signal peptide" evidence="3">
    <location>
        <begin position="1"/>
        <end position="25"/>
    </location>
</feature>
<feature type="region of interest" description="Disordered" evidence="1">
    <location>
        <begin position="527"/>
        <end position="547"/>
    </location>
</feature>
<reference evidence="4" key="1">
    <citation type="journal article" date="2015" name="PLoS ONE">
        <title>Comprehensive Evaluation of Toxoplasma gondii VEG and Neospora caninum LIV Genomes with Tachyzoite Stage Transcriptome and Proteome Defines Novel Transcript Features.</title>
        <authorList>
            <person name="Ramaprasad A."/>
            <person name="Mourier T."/>
            <person name="Naeem R."/>
            <person name="Malas T.B."/>
            <person name="Moussa E."/>
            <person name="Panigrahi A."/>
            <person name="Vermont S.J."/>
            <person name="Otto T.D."/>
            <person name="Wastling J."/>
            <person name="Pain A."/>
        </authorList>
    </citation>
    <scope>NUCLEOTIDE SEQUENCE</scope>
    <source>
        <strain evidence="4">Liverpool</strain>
    </source>
</reference>
<name>A0A0F7UHS4_NEOCL</name>
<keyword evidence="2" id="KW-0812">Transmembrane</keyword>
<dbReference type="AlphaFoldDB" id="A0A0F7UHS4"/>
<evidence type="ECO:0000256" key="2">
    <source>
        <dbReference type="SAM" id="Phobius"/>
    </source>
</evidence>
<organism evidence="4">
    <name type="scientific">Neospora caninum (strain Liverpool)</name>
    <dbReference type="NCBI Taxonomy" id="572307"/>
    <lineage>
        <taxon>Eukaryota</taxon>
        <taxon>Sar</taxon>
        <taxon>Alveolata</taxon>
        <taxon>Apicomplexa</taxon>
        <taxon>Conoidasida</taxon>
        <taxon>Coccidia</taxon>
        <taxon>Eucoccidiorida</taxon>
        <taxon>Eimeriorina</taxon>
        <taxon>Sarcocystidae</taxon>
        <taxon>Neospora</taxon>
    </lineage>
</organism>
<proteinExistence type="predicted"/>
<feature type="chain" id="PRO_5002523134" description="Transmembrane protein" evidence="3">
    <location>
        <begin position="26"/>
        <end position="916"/>
    </location>
</feature>
<keyword evidence="2" id="KW-0472">Membrane</keyword>
<keyword evidence="3" id="KW-0732">Signal</keyword>
<evidence type="ECO:0000256" key="3">
    <source>
        <dbReference type="SAM" id="SignalP"/>
    </source>
</evidence>
<evidence type="ECO:0008006" key="5">
    <source>
        <dbReference type="Google" id="ProtNLM"/>
    </source>
</evidence>
<gene>
    <name evidence="4" type="ORF">BN1204_038590</name>
</gene>
<accession>A0A0F7UHS4</accession>
<keyword evidence="2" id="KW-1133">Transmembrane helix</keyword>
<protein>
    <recommendedName>
        <fullName evidence="5">Transmembrane protein</fullName>
    </recommendedName>
</protein>
<evidence type="ECO:0000256" key="1">
    <source>
        <dbReference type="SAM" id="MobiDB-lite"/>
    </source>
</evidence>